<dbReference type="InterPro" id="IPR016181">
    <property type="entry name" value="Acyl_CoA_acyltransferase"/>
</dbReference>
<keyword evidence="4" id="KW-0012">Acyltransferase</keyword>
<dbReference type="Pfam" id="PF01381">
    <property type="entry name" value="HTH_3"/>
    <property type="match status" value="1"/>
</dbReference>
<gene>
    <name evidence="4" type="ORF">LKD37_15245</name>
</gene>
<dbReference type="CDD" id="cd00093">
    <property type="entry name" value="HTH_XRE"/>
    <property type="match status" value="1"/>
</dbReference>
<dbReference type="EMBL" id="JAJEPW010000075">
    <property type="protein sequence ID" value="MCC2130840.1"/>
    <property type="molecule type" value="Genomic_DNA"/>
</dbReference>
<evidence type="ECO:0000313" key="5">
    <source>
        <dbReference type="Proteomes" id="UP001199319"/>
    </source>
</evidence>
<dbReference type="Proteomes" id="UP001199319">
    <property type="component" value="Unassembled WGS sequence"/>
</dbReference>
<reference evidence="4" key="1">
    <citation type="submission" date="2021-10" db="EMBL/GenBank/DDBJ databases">
        <title>Anaerobic single-cell dispensing facilitates the cultivation of human gut bacteria.</title>
        <authorList>
            <person name="Afrizal A."/>
        </authorList>
    </citation>
    <scope>NUCLEOTIDE SEQUENCE</scope>
    <source>
        <strain evidence="4">CLA-AA-H272</strain>
    </source>
</reference>
<keyword evidence="1" id="KW-0238">DNA-binding</keyword>
<organism evidence="4 5">
    <name type="scientific">Brotocaccenecus cirricatena</name>
    <dbReference type="NCBI Taxonomy" id="3064195"/>
    <lineage>
        <taxon>Bacteria</taxon>
        <taxon>Bacillati</taxon>
        <taxon>Bacillota</taxon>
        <taxon>Clostridia</taxon>
        <taxon>Eubacteriales</taxon>
        <taxon>Oscillospiraceae</taxon>
        <taxon>Brotocaccenecus</taxon>
    </lineage>
</organism>
<dbReference type="PANTHER" id="PTHR46558">
    <property type="entry name" value="TRACRIPTIONAL REGULATORY PROTEIN-RELATED-RELATED"/>
    <property type="match status" value="1"/>
</dbReference>
<proteinExistence type="predicted"/>
<dbReference type="GO" id="GO:0003677">
    <property type="term" value="F:DNA binding"/>
    <property type="evidence" value="ECO:0007669"/>
    <property type="project" value="UniProtKB-KW"/>
</dbReference>
<evidence type="ECO:0000313" key="4">
    <source>
        <dbReference type="EMBL" id="MCC2130840.1"/>
    </source>
</evidence>
<dbReference type="SUPFAM" id="SSF47413">
    <property type="entry name" value="lambda repressor-like DNA-binding domains"/>
    <property type="match status" value="1"/>
</dbReference>
<dbReference type="Gene3D" id="1.10.260.40">
    <property type="entry name" value="lambda repressor-like DNA-binding domains"/>
    <property type="match status" value="1"/>
</dbReference>
<dbReference type="AlphaFoldDB" id="A0AAE3AIB7"/>
<accession>A0AAE3AIB7</accession>
<keyword evidence="5" id="KW-1185">Reference proteome</keyword>
<feature type="domain" description="HTH cro/C1-type" evidence="2">
    <location>
        <begin position="9"/>
        <end position="63"/>
    </location>
</feature>
<feature type="domain" description="N-acetyltransferase" evidence="3">
    <location>
        <begin position="149"/>
        <end position="285"/>
    </location>
</feature>
<dbReference type="InterPro" id="IPR000182">
    <property type="entry name" value="GNAT_dom"/>
</dbReference>
<comment type="caution">
    <text evidence="4">The sequence shown here is derived from an EMBL/GenBank/DDBJ whole genome shotgun (WGS) entry which is preliminary data.</text>
</comment>
<name>A0AAE3AIB7_9FIRM</name>
<dbReference type="EC" id="2.3.1.-" evidence="4"/>
<sequence>MSKNLADNIVALRKKHGLSQEQVAEKIGVTRQAVSNWECRIATPDVETLDLIAKLFDTDLTALVNGESTAAEKPKDKMTFSKNEYLICPCKVSSIPYWKSRSITVPDGMCIVHKDNFNKTEYQHYIDEPYFRLIHSLQDLSIQVLPQGYLLYNATLKDFAEHINSCYSGICVTEADLRDYTARPVYDSSLWLAIKNNQTDEVVATGIAELDKEVGEGVLEWIQVSEQYRGYGLGKYVVLELLWRMKENATFATVSGQCNNPTNPEALYRKCGFTGSDVWHVLRKR</sequence>
<dbReference type="PANTHER" id="PTHR46558:SF4">
    <property type="entry name" value="DNA-BIDING PHAGE PROTEIN"/>
    <property type="match status" value="1"/>
</dbReference>
<dbReference type="Pfam" id="PF13508">
    <property type="entry name" value="Acetyltransf_7"/>
    <property type="match status" value="1"/>
</dbReference>
<dbReference type="Gene3D" id="3.40.630.30">
    <property type="match status" value="1"/>
</dbReference>
<dbReference type="InterPro" id="IPR001387">
    <property type="entry name" value="Cro/C1-type_HTH"/>
</dbReference>
<dbReference type="RefSeq" id="WP_302929968.1">
    <property type="nucleotide sequence ID" value="NZ_JAJEPW010000075.1"/>
</dbReference>
<dbReference type="GO" id="GO:0016747">
    <property type="term" value="F:acyltransferase activity, transferring groups other than amino-acyl groups"/>
    <property type="evidence" value="ECO:0007669"/>
    <property type="project" value="InterPro"/>
</dbReference>
<protein>
    <submittedName>
        <fullName evidence="4">GNAT family N-acetyltransferase</fullName>
        <ecNumber evidence="4">2.3.1.-</ecNumber>
    </submittedName>
</protein>
<evidence type="ECO:0000256" key="1">
    <source>
        <dbReference type="ARBA" id="ARBA00023125"/>
    </source>
</evidence>
<keyword evidence="4" id="KW-0808">Transferase</keyword>
<dbReference type="SMART" id="SM00530">
    <property type="entry name" value="HTH_XRE"/>
    <property type="match status" value="1"/>
</dbReference>
<evidence type="ECO:0000259" key="2">
    <source>
        <dbReference type="PROSITE" id="PS50943"/>
    </source>
</evidence>
<dbReference type="PROSITE" id="PS50943">
    <property type="entry name" value="HTH_CROC1"/>
    <property type="match status" value="1"/>
</dbReference>
<dbReference type="InterPro" id="IPR010982">
    <property type="entry name" value="Lambda_DNA-bd_dom_sf"/>
</dbReference>
<evidence type="ECO:0000259" key="3">
    <source>
        <dbReference type="PROSITE" id="PS51186"/>
    </source>
</evidence>
<dbReference type="SUPFAM" id="SSF55729">
    <property type="entry name" value="Acyl-CoA N-acyltransferases (Nat)"/>
    <property type="match status" value="1"/>
</dbReference>
<dbReference type="PROSITE" id="PS51186">
    <property type="entry name" value="GNAT"/>
    <property type="match status" value="1"/>
</dbReference>